<feature type="compositionally biased region" description="Basic and acidic residues" evidence="2">
    <location>
        <begin position="185"/>
        <end position="194"/>
    </location>
</feature>
<dbReference type="EMBL" id="QZBU01000713">
    <property type="protein sequence ID" value="TIA61966.1"/>
    <property type="molecule type" value="Genomic_DNA"/>
</dbReference>
<dbReference type="CDD" id="cd16448">
    <property type="entry name" value="RING-H2"/>
    <property type="match status" value="1"/>
</dbReference>
<keyword evidence="1" id="KW-0863">Zinc-finger</keyword>
<evidence type="ECO:0000256" key="2">
    <source>
        <dbReference type="SAM" id="MobiDB-lite"/>
    </source>
</evidence>
<feature type="region of interest" description="Disordered" evidence="2">
    <location>
        <begin position="1"/>
        <end position="98"/>
    </location>
</feature>
<feature type="domain" description="RING-type" evidence="3">
    <location>
        <begin position="108"/>
        <end position="154"/>
    </location>
</feature>
<proteinExistence type="predicted"/>
<dbReference type="InterPro" id="IPR001841">
    <property type="entry name" value="Znf_RING"/>
</dbReference>
<evidence type="ECO:0000259" key="3">
    <source>
        <dbReference type="PROSITE" id="PS50089"/>
    </source>
</evidence>
<dbReference type="GO" id="GO:0008270">
    <property type="term" value="F:zinc ion binding"/>
    <property type="evidence" value="ECO:0007669"/>
    <property type="project" value="UniProtKB-KW"/>
</dbReference>
<dbReference type="Proteomes" id="UP000304947">
    <property type="component" value="Unassembled WGS sequence"/>
</dbReference>
<dbReference type="InterPro" id="IPR013083">
    <property type="entry name" value="Znf_RING/FYVE/PHD"/>
</dbReference>
<feature type="compositionally biased region" description="Low complexity" evidence="2">
    <location>
        <begin position="27"/>
        <end position="43"/>
    </location>
</feature>
<dbReference type="Gene3D" id="3.30.40.10">
    <property type="entry name" value="Zinc/RING finger domain, C3HC4 (zinc finger)"/>
    <property type="match status" value="1"/>
</dbReference>
<dbReference type="SUPFAM" id="SSF50729">
    <property type="entry name" value="PH domain-like"/>
    <property type="match status" value="1"/>
</dbReference>
<accession>A0A4T0DK84</accession>
<protein>
    <recommendedName>
        <fullName evidence="3">RING-type domain-containing protein</fullName>
    </recommendedName>
</protein>
<keyword evidence="1" id="KW-0479">Metal-binding</keyword>
<reference evidence="4 5" key="1">
    <citation type="submission" date="2018-10" db="EMBL/GenBank/DDBJ databases">
        <title>Fifty Aureobasidium pullulans genomes reveal a recombining polyextremotolerant generalist.</title>
        <authorList>
            <person name="Gostincar C."/>
            <person name="Turk M."/>
            <person name="Zajc J."/>
            <person name="Gunde-Cimerman N."/>
        </authorList>
    </citation>
    <scope>NUCLEOTIDE SEQUENCE [LARGE SCALE GENOMIC DNA]</scope>
    <source>
        <strain evidence="4 5">EXF-3380</strain>
    </source>
</reference>
<name>A0A4T0DK84_AURPU</name>
<feature type="compositionally biased region" description="Polar residues" evidence="2">
    <location>
        <begin position="68"/>
        <end position="78"/>
    </location>
</feature>
<feature type="compositionally biased region" description="Acidic residues" evidence="2">
    <location>
        <begin position="518"/>
        <end position="530"/>
    </location>
</feature>
<feature type="compositionally biased region" description="Polar residues" evidence="2">
    <location>
        <begin position="175"/>
        <end position="184"/>
    </location>
</feature>
<feature type="region of interest" description="Disordered" evidence="2">
    <location>
        <begin position="175"/>
        <end position="276"/>
    </location>
</feature>
<dbReference type="InterPro" id="IPR011993">
    <property type="entry name" value="PH-like_dom_sf"/>
</dbReference>
<evidence type="ECO:0000313" key="4">
    <source>
        <dbReference type="EMBL" id="TIA61966.1"/>
    </source>
</evidence>
<dbReference type="PROSITE" id="PS50089">
    <property type="entry name" value="ZF_RING_2"/>
    <property type="match status" value="1"/>
</dbReference>
<evidence type="ECO:0000256" key="1">
    <source>
        <dbReference type="PROSITE-ProRule" id="PRU00175"/>
    </source>
</evidence>
<dbReference type="Pfam" id="PF15411">
    <property type="entry name" value="PH_10"/>
    <property type="match status" value="1"/>
</dbReference>
<sequence>MAGPQHSAPVNFASVFRPSSRSSHLHTTSPLDTTATTSTPNSKTTRRFASLRGLHDRPTTSRLKKQPTPASTSTSTVRFQEKQDELGAMIDATGPKSRRERTLIGTECAACEEPLEHTLRGERILQLSCGHVAHEACFYEFIKEFESQECPSCNAPLGLDTSRGGNLNFAKLNNLVNNRSTNSPDLRDRTRDSDNTLTPWDDPPRQPHHSHHTSVQTAIQDPSPRPPTQASFTRSHQHNNSVNTHNTHNNSVQTRSVESRQHGRNNSQATDESHNRRIEYDLQSIAADIPSPRPNVENPIPAPTVTVRTEFPTLNRSRQQQSLTCLVTVEVVDGKWRADVEDIMSLAADNTDAMSIPRSPEPQRQFDLPHTPSHVLDRVTEDLHTKVDNWHGLDFSRFGRLLLHGTIRVGKDRQSWQDLECYLFTEMLICIKEKKPQHQWETASEPAKMRTKCTLKGSILIKRHLKQVQFVPEHDILTLNLSVAELPHFHLQFRDRSQLDIWRRALISINSLELSESDEDLETSGTDEDDLASRGGRRSSIPSSYGAAKSAYTAPTEYTSPTFRGTQGFRLPAAMHVPLDIVVVVPISSSMQGLKISLLRDVLRFLVNNLGEQDRMGLVTYGSLCRAYNYTLCTIMDEVVGWVVQTSFCWRFVHVCRT</sequence>
<dbReference type="Gene3D" id="3.40.50.410">
    <property type="entry name" value="von Willebrand factor, type A domain"/>
    <property type="match status" value="1"/>
</dbReference>
<feature type="compositionally biased region" description="Low complexity" evidence="2">
    <location>
        <begin position="238"/>
        <end position="254"/>
    </location>
</feature>
<evidence type="ECO:0000313" key="5">
    <source>
        <dbReference type="Proteomes" id="UP000304947"/>
    </source>
</evidence>
<feature type="region of interest" description="Disordered" evidence="2">
    <location>
        <begin position="518"/>
        <end position="544"/>
    </location>
</feature>
<dbReference type="InterPro" id="IPR036465">
    <property type="entry name" value="vWFA_dom_sf"/>
</dbReference>
<dbReference type="SUPFAM" id="SSF57850">
    <property type="entry name" value="RING/U-box"/>
    <property type="match status" value="1"/>
</dbReference>
<feature type="compositionally biased region" description="Polar residues" evidence="2">
    <location>
        <begin position="17"/>
        <end position="26"/>
    </location>
</feature>
<organism evidence="4 5">
    <name type="scientific">Aureobasidium pullulans</name>
    <name type="common">Black yeast</name>
    <name type="synonym">Pullularia pullulans</name>
    <dbReference type="NCBI Taxonomy" id="5580"/>
    <lineage>
        <taxon>Eukaryota</taxon>
        <taxon>Fungi</taxon>
        <taxon>Dikarya</taxon>
        <taxon>Ascomycota</taxon>
        <taxon>Pezizomycotina</taxon>
        <taxon>Dothideomycetes</taxon>
        <taxon>Dothideomycetidae</taxon>
        <taxon>Dothideales</taxon>
        <taxon>Saccotheciaceae</taxon>
        <taxon>Aureobasidium</taxon>
    </lineage>
</organism>
<dbReference type="Gene3D" id="2.30.29.30">
    <property type="entry name" value="Pleckstrin-homology domain (PH domain)/Phosphotyrosine-binding domain (PTB)"/>
    <property type="match status" value="1"/>
</dbReference>
<dbReference type="SUPFAM" id="SSF53300">
    <property type="entry name" value="vWA-like"/>
    <property type="match status" value="1"/>
</dbReference>
<keyword evidence="1" id="KW-0862">Zinc</keyword>
<dbReference type="AlphaFoldDB" id="A0A4T0DK84"/>
<gene>
    <name evidence="4" type="ORF">D6C83_02997</name>
</gene>
<comment type="caution">
    <text evidence="4">The sequence shown here is derived from an EMBL/GenBank/DDBJ whole genome shotgun (WGS) entry which is preliminary data.</text>
</comment>